<dbReference type="Pfam" id="PF14602">
    <property type="entry name" value="Hexapep_2"/>
    <property type="match status" value="2"/>
</dbReference>
<keyword evidence="2" id="KW-0677">Repeat</keyword>
<dbReference type="InterPro" id="IPR050179">
    <property type="entry name" value="Trans_hexapeptide_repeat"/>
</dbReference>
<dbReference type="InterPro" id="IPR018357">
    <property type="entry name" value="Hexapep_transf_CS"/>
</dbReference>
<feature type="site" description="Increases basicity of active site His" evidence="3">
    <location>
        <position position="130"/>
    </location>
</feature>
<dbReference type="NCBIfam" id="TIGR03570">
    <property type="entry name" value="NeuD_NnaD"/>
    <property type="match status" value="1"/>
</dbReference>
<gene>
    <name evidence="6" type="ORF">A2131_02250</name>
</gene>
<dbReference type="Proteomes" id="UP000177392">
    <property type="component" value="Unassembled WGS sequence"/>
</dbReference>
<dbReference type="InterPro" id="IPR041561">
    <property type="entry name" value="PglD_N"/>
</dbReference>
<evidence type="ECO:0000313" key="7">
    <source>
        <dbReference type="Proteomes" id="UP000177392"/>
    </source>
</evidence>
<proteinExistence type="predicted"/>
<dbReference type="InterPro" id="IPR001451">
    <property type="entry name" value="Hexapep"/>
</dbReference>
<evidence type="ECO:0000256" key="3">
    <source>
        <dbReference type="PIRSR" id="PIRSR620019-1"/>
    </source>
</evidence>
<dbReference type="PROSITE" id="PS00101">
    <property type="entry name" value="HEXAPEP_TRANSFERASES"/>
    <property type="match status" value="1"/>
</dbReference>
<keyword evidence="1" id="KW-0808">Transferase</keyword>
<dbReference type="SUPFAM" id="SSF51161">
    <property type="entry name" value="Trimeric LpxA-like enzymes"/>
    <property type="match status" value="1"/>
</dbReference>
<sequence length="203" mass="21687">MEVVIVGAGEHAGVAANIFSYDSGVRVLGFLDRESKRDPYLGTDKDAEKFIRQGCYFFVAIGDTEIREKVFRALKERGAVFTNAIHPTALIDKNVHIGEGVMIGARAFIHTGAIIGDGVIINSGCLVEHDAIIEPFVHLAPGVVTGGSVRVGRGTFIGLRSVINDHITIGERTVVGSGSVVVDDLPAYVTAVGHPAKIIKQRR</sequence>
<feature type="domain" description="PglD N-terminal" evidence="5">
    <location>
        <begin position="3"/>
        <end position="73"/>
    </location>
</feature>
<evidence type="ECO:0000259" key="5">
    <source>
        <dbReference type="Pfam" id="PF17836"/>
    </source>
</evidence>
<dbReference type="Gene3D" id="2.160.10.10">
    <property type="entry name" value="Hexapeptide repeat proteins"/>
    <property type="match status" value="1"/>
</dbReference>
<dbReference type="CDD" id="cd03360">
    <property type="entry name" value="LbH_AT_putative"/>
    <property type="match status" value="1"/>
</dbReference>
<dbReference type="Pfam" id="PF17836">
    <property type="entry name" value="PglD_N"/>
    <property type="match status" value="1"/>
</dbReference>
<evidence type="ECO:0000313" key="6">
    <source>
        <dbReference type="EMBL" id="OGZ93485.1"/>
    </source>
</evidence>
<name>A0A1G2K273_9BACT</name>
<accession>A0A1G2K273</accession>
<dbReference type="AlphaFoldDB" id="A0A1G2K273"/>
<dbReference type="PANTHER" id="PTHR43300:SF7">
    <property type="entry name" value="UDP-N-ACETYLBACILLOSAMINE N-ACETYLTRANSFERASE"/>
    <property type="match status" value="1"/>
</dbReference>
<dbReference type="GO" id="GO:0016740">
    <property type="term" value="F:transferase activity"/>
    <property type="evidence" value="ECO:0007669"/>
    <property type="project" value="UniProtKB-KW"/>
</dbReference>
<evidence type="ECO:0000256" key="1">
    <source>
        <dbReference type="ARBA" id="ARBA00022679"/>
    </source>
</evidence>
<dbReference type="InterPro" id="IPR011004">
    <property type="entry name" value="Trimer_LpxA-like_sf"/>
</dbReference>
<evidence type="ECO:0000256" key="4">
    <source>
        <dbReference type="PIRSR" id="PIRSR620019-2"/>
    </source>
</evidence>
<comment type="caution">
    <text evidence="6">The sequence shown here is derived from an EMBL/GenBank/DDBJ whole genome shotgun (WGS) entry which is preliminary data.</text>
</comment>
<protein>
    <recommendedName>
        <fullName evidence="5">PglD N-terminal domain-containing protein</fullName>
    </recommendedName>
</protein>
<dbReference type="Gene3D" id="3.40.50.20">
    <property type="match status" value="1"/>
</dbReference>
<organism evidence="6 7">
    <name type="scientific">Candidatus Sungbacteria bacterium GWC2_49_10</name>
    <dbReference type="NCBI Taxonomy" id="1802263"/>
    <lineage>
        <taxon>Bacteria</taxon>
        <taxon>Candidatus Sungiibacteriota</taxon>
    </lineage>
</organism>
<feature type="binding site" evidence="4">
    <location>
        <position position="62"/>
    </location>
    <ligand>
        <name>substrate</name>
    </ligand>
</feature>
<feature type="active site" description="Proton acceptor" evidence="3">
    <location>
        <position position="129"/>
    </location>
</feature>
<feature type="binding site" evidence="4">
    <location>
        <position position="138"/>
    </location>
    <ligand>
        <name>acetyl-CoA</name>
        <dbReference type="ChEBI" id="CHEBI:57288"/>
    </ligand>
</feature>
<dbReference type="InterPro" id="IPR020019">
    <property type="entry name" value="AcTrfase_PglD-like"/>
</dbReference>
<reference evidence="6 7" key="1">
    <citation type="journal article" date="2016" name="Nat. Commun.">
        <title>Thousands of microbial genomes shed light on interconnected biogeochemical processes in an aquifer system.</title>
        <authorList>
            <person name="Anantharaman K."/>
            <person name="Brown C.T."/>
            <person name="Hug L.A."/>
            <person name="Sharon I."/>
            <person name="Castelle C.J."/>
            <person name="Probst A.J."/>
            <person name="Thomas B.C."/>
            <person name="Singh A."/>
            <person name="Wilkins M.J."/>
            <person name="Karaoz U."/>
            <person name="Brodie E.L."/>
            <person name="Williams K.H."/>
            <person name="Hubbard S.S."/>
            <person name="Banfield J.F."/>
        </authorList>
    </citation>
    <scope>NUCLEOTIDE SEQUENCE [LARGE SCALE GENOMIC DNA]</scope>
</reference>
<dbReference type="PANTHER" id="PTHR43300">
    <property type="entry name" value="ACETYLTRANSFERASE"/>
    <property type="match status" value="1"/>
</dbReference>
<evidence type="ECO:0000256" key="2">
    <source>
        <dbReference type="ARBA" id="ARBA00022737"/>
    </source>
</evidence>
<dbReference type="EMBL" id="MHQB01000036">
    <property type="protein sequence ID" value="OGZ93485.1"/>
    <property type="molecule type" value="Genomic_DNA"/>
</dbReference>